<dbReference type="EMBL" id="VSSQ01017483">
    <property type="protein sequence ID" value="MPM59841.1"/>
    <property type="molecule type" value="Genomic_DNA"/>
</dbReference>
<protein>
    <submittedName>
        <fullName evidence="1">Uncharacterized protein</fullName>
    </submittedName>
</protein>
<evidence type="ECO:0000313" key="1">
    <source>
        <dbReference type="EMBL" id="MPM59841.1"/>
    </source>
</evidence>
<dbReference type="AlphaFoldDB" id="A0A645B5F3"/>
<organism evidence="1">
    <name type="scientific">bioreactor metagenome</name>
    <dbReference type="NCBI Taxonomy" id="1076179"/>
    <lineage>
        <taxon>unclassified sequences</taxon>
        <taxon>metagenomes</taxon>
        <taxon>ecological metagenomes</taxon>
    </lineage>
</organism>
<reference evidence="1" key="1">
    <citation type="submission" date="2019-08" db="EMBL/GenBank/DDBJ databases">
        <authorList>
            <person name="Kucharzyk K."/>
            <person name="Murdoch R.W."/>
            <person name="Higgins S."/>
            <person name="Loffler F."/>
        </authorList>
    </citation>
    <scope>NUCLEOTIDE SEQUENCE</scope>
</reference>
<gene>
    <name evidence="1" type="ORF">SDC9_106687</name>
</gene>
<name>A0A645B5F3_9ZZZZ</name>
<comment type="caution">
    <text evidence="1">The sequence shown here is derived from an EMBL/GenBank/DDBJ whole genome shotgun (WGS) entry which is preliminary data.</text>
</comment>
<proteinExistence type="predicted"/>
<accession>A0A645B5F3</accession>
<sequence length="217" mass="24091">MELQRKAARRHAPEKDHAVVPLLQIAWMLRRAVARKIFGRRHGDEFQIAHAPCHQRLVGEFAAADHAVHVVADDVHRAVAHAQVEVDVRVARLELREMRNDEQARNRRAHINAQSPARRGARLGHAGFQLVEIGEQAHGAVVIGGAVGGHGHAACGAVEQLDLEPVFQRLHVLGDGGFWQLQRVGSECERARLHHAREDAHCVYLVHGADSHTRCMP</sequence>